<feature type="chain" id="PRO_5038644982" evidence="4">
    <location>
        <begin position="26"/>
        <end position="330"/>
    </location>
</feature>
<accession>A0A345XU78</accession>
<dbReference type="GO" id="GO:0000272">
    <property type="term" value="P:polysaccharide catabolic process"/>
    <property type="evidence" value="ECO:0007669"/>
    <property type="project" value="UniProtKB-KW"/>
</dbReference>
<dbReference type="InterPro" id="IPR003961">
    <property type="entry name" value="FN3_dom"/>
</dbReference>
<dbReference type="Proteomes" id="UP000254425">
    <property type="component" value="Chromosome"/>
</dbReference>
<dbReference type="InterPro" id="IPR013783">
    <property type="entry name" value="Ig-like_fold"/>
</dbReference>
<feature type="compositionally biased region" description="Low complexity" evidence="3">
    <location>
        <begin position="123"/>
        <end position="134"/>
    </location>
</feature>
<keyword evidence="4" id="KW-0732">Signal</keyword>
<evidence type="ECO:0000313" key="7">
    <source>
        <dbReference type="Proteomes" id="UP000254425"/>
    </source>
</evidence>
<dbReference type="SMART" id="SM00060">
    <property type="entry name" value="FN3"/>
    <property type="match status" value="3"/>
</dbReference>
<keyword evidence="1" id="KW-0378">Hydrolase</keyword>
<keyword evidence="2" id="KW-0624">Polysaccharide degradation</keyword>
<dbReference type="EMBL" id="CP031320">
    <property type="protein sequence ID" value="AXK35194.1"/>
    <property type="molecule type" value="Genomic_DNA"/>
</dbReference>
<keyword evidence="1" id="KW-0326">Glycosidase</keyword>
<feature type="region of interest" description="Disordered" evidence="3">
    <location>
        <begin position="208"/>
        <end position="228"/>
    </location>
</feature>
<sequence>MRPTPPLTALSTTACLLALTLPLTACGSDDGDTEAPPAPTGVTVHTSSSTSVHVMWDRSADAGDVRRYEVHRDGVKVKNVPAERHMVDVTGLKASASYTFSVRARDAAGNLSKPGAAPRVTTPSAAADDSQAPSRPNGLDGRADGPRSATLTWKRSKDDNEVTSYDIHQAGTKIHSVDGAKTTASVTTLRPGTRYTFTVKARDAADNASPASPAVTVTTKAEPEGATRSEVPADLQATARTENGRHHLDLTWNAPKEGGDITEYEVYVNGKFGSKLTLGEAAPKDTGTISLPVGKKAGTTYAVKVRAKLPDGNWGRFTEEIKVTTAGDPS</sequence>
<evidence type="ECO:0000256" key="2">
    <source>
        <dbReference type="ARBA" id="ARBA00023326"/>
    </source>
</evidence>
<dbReference type="PANTHER" id="PTHR46957">
    <property type="entry name" value="CYTOKINE RECEPTOR"/>
    <property type="match status" value="1"/>
</dbReference>
<feature type="signal peptide" evidence="4">
    <location>
        <begin position="1"/>
        <end position="25"/>
    </location>
</feature>
<dbReference type="PROSITE" id="PS50853">
    <property type="entry name" value="FN3"/>
    <property type="match status" value="3"/>
</dbReference>
<feature type="domain" description="Fibronectin type-III" evidence="5">
    <location>
        <begin position="38"/>
        <end position="125"/>
    </location>
</feature>
<dbReference type="RefSeq" id="WP_208881199.1">
    <property type="nucleotide sequence ID" value="NZ_CP031320.1"/>
</dbReference>
<dbReference type="PROSITE" id="PS51257">
    <property type="entry name" value="PROKAR_LIPOPROTEIN"/>
    <property type="match status" value="1"/>
</dbReference>
<dbReference type="CDD" id="cd00063">
    <property type="entry name" value="FN3"/>
    <property type="match status" value="3"/>
</dbReference>
<feature type="domain" description="Fibronectin type-III" evidence="5">
    <location>
        <begin position="132"/>
        <end position="222"/>
    </location>
</feature>
<name>A0A345XU78_9ACTN</name>
<dbReference type="InterPro" id="IPR050713">
    <property type="entry name" value="RTP_Phos/Ushers"/>
</dbReference>
<gene>
    <name evidence="6" type="ORF">DVA86_23695</name>
</gene>
<evidence type="ECO:0000256" key="3">
    <source>
        <dbReference type="SAM" id="MobiDB-lite"/>
    </source>
</evidence>
<dbReference type="InterPro" id="IPR036116">
    <property type="entry name" value="FN3_sf"/>
</dbReference>
<dbReference type="GO" id="GO:0016798">
    <property type="term" value="F:hydrolase activity, acting on glycosyl bonds"/>
    <property type="evidence" value="ECO:0007669"/>
    <property type="project" value="UniProtKB-KW"/>
</dbReference>
<evidence type="ECO:0000313" key="6">
    <source>
        <dbReference type="EMBL" id="AXK35194.1"/>
    </source>
</evidence>
<evidence type="ECO:0000259" key="5">
    <source>
        <dbReference type="PROSITE" id="PS50853"/>
    </source>
</evidence>
<dbReference type="SUPFAM" id="SSF49265">
    <property type="entry name" value="Fibronectin type III"/>
    <property type="match status" value="2"/>
</dbReference>
<dbReference type="GO" id="GO:0016020">
    <property type="term" value="C:membrane"/>
    <property type="evidence" value="ECO:0007669"/>
    <property type="project" value="UniProtKB-SubCell"/>
</dbReference>
<proteinExistence type="predicted"/>
<dbReference type="KEGG" id="sarm:DVA86_23695"/>
<dbReference type="Gene3D" id="2.60.40.10">
    <property type="entry name" value="Immunoglobulins"/>
    <property type="match status" value="3"/>
</dbReference>
<organism evidence="6 7">
    <name type="scientific">Streptomyces armeniacus</name>
    <dbReference type="NCBI Taxonomy" id="83291"/>
    <lineage>
        <taxon>Bacteria</taxon>
        <taxon>Bacillati</taxon>
        <taxon>Actinomycetota</taxon>
        <taxon>Actinomycetes</taxon>
        <taxon>Kitasatosporales</taxon>
        <taxon>Streptomycetaceae</taxon>
        <taxon>Streptomyces</taxon>
    </lineage>
</organism>
<dbReference type="PANTHER" id="PTHR46957:SF3">
    <property type="entry name" value="CYTOKINE RECEPTOR"/>
    <property type="match status" value="1"/>
</dbReference>
<feature type="region of interest" description="Disordered" evidence="3">
    <location>
        <begin position="109"/>
        <end position="160"/>
    </location>
</feature>
<reference evidence="6 7" key="1">
    <citation type="submission" date="2018-07" db="EMBL/GenBank/DDBJ databases">
        <title>Draft genome of the type strain Streptomyces armeniacus ATCC 15676.</title>
        <authorList>
            <person name="Labana P."/>
            <person name="Gosse J.T."/>
            <person name="Boddy C.N."/>
        </authorList>
    </citation>
    <scope>NUCLEOTIDE SEQUENCE [LARGE SCALE GENOMIC DNA]</scope>
    <source>
        <strain evidence="6 7">ATCC 15676</strain>
    </source>
</reference>
<feature type="domain" description="Fibronectin type-III" evidence="5">
    <location>
        <begin position="231"/>
        <end position="328"/>
    </location>
</feature>
<keyword evidence="7" id="KW-1185">Reference proteome</keyword>
<dbReference type="Pfam" id="PF00041">
    <property type="entry name" value="fn3"/>
    <property type="match status" value="2"/>
</dbReference>
<protein>
    <submittedName>
        <fullName evidence="6">Fibronectin type III domain-containing protein</fullName>
    </submittedName>
</protein>
<evidence type="ECO:0000256" key="1">
    <source>
        <dbReference type="ARBA" id="ARBA00023295"/>
    </source>
</evidence>
<keyword evidence="2" id="KW-0119">Carbohydrate metabolism</keyword>
<dbReference type="AlphaFoldDB" id="A0A345XU78"/>
<evidence type="ECO:0000256" key="4">
    <source>
        <dbReference type="SAM" id="SignalP"/>
    </source>
</evidence>